<evidence type="ECO:0000256" key="2">
    <source>
        <dbReference type="SAM" id="MobiDB-lite"/>
    </source>
</evidence>
<protein>
    <recommendedName>
        <fullName evidence="3">PIH1D1/2/3 CS-like domain-containing protein</fullName>
    </recommendedName>
</protein>
<dbReference type="PANTHER" id="PTHR21083:SF0">
    <property type="entry name" value="DYNEIN AXONEMAL ASSEMBLY FACTOR 6"/>
    <property type="match status" value="1"/>
</dbReference>
<dbReference type="AlphaFoldDB" id="A0A7J6JW56"/>
<dbReference type="InterPro" id="IPR026697">
    <property type="entry name" value="DNAAF6"/>
</dbReference>
<dbReference type="PANTHER" id="PTHR21083">
    <property type="entry name" value="TWISTER"/>
    <property type="match status" value="1"/>
</dbReference>
<accession>A0A7J6JW56</accession>
<proteinExistence type="inferred from homology"/>
<dbReference type="GO" id="GO:0070286">
    <property type="term" value="P:axonemal dynein complex assembly"/>
    <property type="evidence" value="ECO:0007669"/>
    <property type="project" value="InterPro"/>
</dbReference>
<evidence type="ECO:0000256" key="1">
    <source>
        <dbReference type="ARBA" id="ARBA00008511"/>
    </source>
</evidence>
<sequence length="253" mass="28095">MAQSAHFRGPFDPLGADSVIALCKLLNPEDEEDVHVTDRTVQRAHMGPGDLHERNKPRAKPNVKVEAKLKRSRGASGNKESSTLSSNTEAGSGSDPRVMPDYEILHQQTVGSEDVFLGMSGKDPSSDHCDKLVAKVRRYFCERSTITSVYQETRSSPLGSWCDVHRCRSQVKLPHTELKAITLKVEDDRLLVETPTHRLDLPMSYPVHADQSKAQWNAELKLLSITVSPTGIDTSKIADRNASRNAEERRTLA</sequence>
<organism evidence="4 5">
    <name type="scientific">Toxoplasma gondii</name>
    <dbReference type="NCBI Taxonomy" id="5811"/>
    <lineage>
        <taxon>Eukaryota</taxon>
        <taxon>Sar</taxon>
        <taxon>Alveolata</taxon>
        <taxon>Apicomplexa</taxon>
        <taxon>Conoidasida</taxon>
        <taxon>Coccidia</taxon>
        <taxon>Eucoccidiorida</taxon>
        <taxon>Eimeriorina</taxon>
        <taxon>Sarcocystidae</taxon>
        <taxon>Toxoplasma</taxon>
    </lineage>
</organism>
<reference evidence="4 5" key="1">
    <citation type="submission" date="2020-03" db="EMBL/GenBank/DDBJ databases">
        <title>Genome sequence of Toxoplasma gondii RH-88 strain.</title>
        <authorList>
            <person name="Lorenzi H.A."/>
            <person name="Venepally P."/>
            <person name="Rozenberg A."/>
            <person name="Sibley D."/>
        </authorList>
    </citation>
    <scope>NUCLEOTIDE SEQUENCE [LARGE SCALE GENOMIC DNA]</scope>
    <source>
        <strain evidence="4 5">RH-88</strain>
    </source>
</reference>
<dbReference type="InterPro" id="IPR041442">
    <property type="entry name" value="PIH1D1/2/3_CS-like"/>
</dbReference>
<gene>
    <name evidence="4" type="ORF">TGRH88_061440</name>
</gene>
<comment type="caution">
    <text evidence="4">The sequence shown here is derived from an EMBL/GenBank/DDBJ whole genome shotgun (WGS) entry which is preliminary data.</text>
</comment>
<evidence type="ECO:0000313" key="5">
    <source>
        <dbReference type="Proteomes" id="UP000557509"/>
    </source>
</evidence>
<keyword evidence="5" id="KW-1185">Reference proteome</keyword>
<feature type="domain" description="PIH1D1/2/3 CS-like" evidence="3">
    <location>
        <begin position="166"/>
        <end position="227"/>
    </location>
</feature>
<evidence type="ECO:0000313" key="4">
    <source>
        <dbReference type="EMBL" id="KAF4638536.1"/>
    </source>
</evidence>
<dbReference type="GO" id="GO:0045505">
    <property type="term" value="F:dynein intermediate chain binding"/>
    <property type="evidence" value="ECO:0007669"/>
    <property type="project" value="TreeGrafter"/>
</dbReference>
<name>A0A7J6JW56_TOXGO</name>
<comment type="similarity">
    <text evidence="1">Belongs to the PIH1 family.</text>
</comment>
<evidence type="ECO:0000259" key="3">
    <source>
        <dbReference type="Pfam" id="PF18201"/>
    </source>
</evidence>
<feature type="region of interest" description="Disordered" evidence="2">
    <location>
        <begin position="29"/>
        <end position="97"/>
    </location>
</feature>
<dbReference type="GO" id="GO:0051087">
    <property type="term" value="F:protein-folding chaperone binding"/>
    <property type="evidence" value="ECO:0007669"/>
    <property type="project" value="InterPro"/>
</dbReference>
<dbReference type="Proteomes" id="UP000557509">
    <property type="component" value="Unassembled WGS sequence"/>
</dbReference>
<dbReference type="VEuPathDB" id="ToxoDB:TGME49_247340"/>
<feature type="compositionally biased region" description="Polar residues" evidence="2">
    <location>
        <begin position="78"/>
        <end position="91"/>
    </location>
</feature>
<dbReference type="GO" id="GO:0005737">
    <property type="term" value="C:cytoplasm"/>
    <property type="evidence" value="ECO:0007669"/>
    <property type="project" value="TreeGrafter"/>
</dbReference>
<dbReference type="EMBL" id="JAAUHK010000197">
    <property type="protein sequence ID" value="KAF4638536.1"/>
    <property type="molecule type" value="Genomic_DNA"/>
</dbReference>
<dbReference type="Pfam" id="PF18201">
    <property type="entry name" value="PIH1_CS"/>
    <property type="match status" value="1"/>
</dbReference>